<feature type="transmembrane region" description="Helical" evidence="2">
    <location>
        <begin position="6"/>
        <end position="23"/>
    </location>
</feature>
<feature type="transmembrane region" description="Helical" evidence="2">
    <location>
        <begin position="87"/>
        <end position="110"/>
    </location>
</feature>
<gene>
    <name evidence="3" type="ORF">CLV27_0840</name>
</gene>
<feature type="transmembrane region" description="Helical" evidence="2">
    <location>
        <begin position="130"/>
        <end position="154"/>
    </location>
</feature>
<feature type="transmembrane region" description="Helical" evidence="2">
    <location>
        <begin position="30"/>
        <end position="47"/>
    </location>
</feature>
<name>A0A4R1GLW2_9BACT</name>
<evidence type="ECO:0000256" key="1">
    <source>
        <dbReference type="ARBA" id="ARBA00005698"/>
    </source>
</evidence>
<dbReference type="Pfam" id="PF00499">
    <property type="entry name" value="Oxidored_q3"/>
    <property type="match status" value="1"/>
</dbReference>
<dbReference type="Gene3D" id="1.20.120.1200">
    <property type="entry name" value="NADH-ubiquinone/plastoquinone oxidoreductase chain 6, subunit NuoJ"/>
    <property type="match status" value="1"/>
</dbReference>
<dbReference type="PANTHER" id="PTHR33269">
    <property type="entry name" value="NADH-UBIQUINONE OXIDOREDUCTASE CHAIN 6"/>
    <property type="match status" value="1"/>
</dbReference>
<comment type="catalytic activity">
    <reaction evidence="2">
        <text>a quinone + NADH + 5 H(+)(in) = a quinol + NAD(+) + 4 H(+)(out)</text>
        <dbReference type="Rhea" id="RHEA:57888"/>
        <dbReference type="ChEBI" id="CHEBI:15378"/>
        <dbReference type="ChEBI" id="CHEBI:24646"/>
        <dbReference type="ChEBI" id="CHEBI:57540"/>
        <dbReference type="ChEBI" id="CHEBI:57945"/>
        <dbReference type="ChEBI" id="CHEBI:132124"/>
    </reaction>
</comment>
<dbReference type="OrthoDB" id="13239at2"/>
<proteinExistence type="inferred from homology"/>
<comment type="function">
    <text evidence="2">NDH-1 shuttles electrons from NADH, via FMN and iron-sulfur (Fe-S) centers, to quinones in the respiratory chain. Couples the redox reaction to proton translocation (for every two electrons transferred, four hydrogen ions are translocated across the cytoplasmic membrane), and thus conserves the redox energy in a proton gradient.</text>
</comment>
<evidence type="ECO:0000313" key="3">
    <source>
        <dbReference type="EMBL" id="TCK05412.1"/>
    </source>
</evidence>
<feature type="transmembrane region" description="Helical" evidence="2">
    <location>
        <begin position="53"/>
        <end position="75"/>
    </location>
</feature>
<dbReference type="GO" id="GO:0005886">
    <property type="term" value="C:plasma membrane"/>
    <property type="evidence" value="ECO:0007669"/>
    <property type="project" value="UniProtKB-SubCell"/>
</dbReference>
<evidence type="ECO:0000313" key="4">
    <source>
        <dbReference type="Proteomes" id="UP000295777"/>
    </source>
</evidence>
<accession>A0A4R1GLW2</accession>
<comment type="caution">
    <text evidence="3">The sequence shown here is derived from an EMBL/GenBank/DDBJ whole genome shotgun (WGS) entry which is preliminary data.</text>
</comment>
<comment type="similarity">
    <text evidence="1 2">Belongs to the complex I subunit 6 family.</text>
</comment>
<sequence length="159" mass="16836">MSEVFFYFFSVLSIVFAAVAVTSQNIIRGGVALLGCFVSLGAVYFTVGAEFLGIVQVIVYGGAIIVLYLFALMTMDLASLKSEPFKAFLVAAGGLLSVVTAFLLLTGGMVLTKDFKPSISGAEDLALPMFFKFLLPFEVVSVLLLIATVGAVAIGRRES</sequence>
<dbReference type="GO" id="GO:0008137">
    <property type="term" value="F:NADH dehydrogenase (ubiquinone) activity"/>
    <property type="evidence" value="ECO:0007669"/>
    <property type="project" value="UniProtKB-UniRule"/>
</dbReference>
<dbReference type="InterPro" id="IPR001457">
    <property type="entry name" value="NADH_UbQ/plastoQ_OxRdtase_su6"/>
</dbReference>
<keyword evidence="2" id="KW-0812">Transmembrane</keyword>
<keyword evidence="2" id="KW-0520">NAD</keyword>
<dbReference type="InterPro" id="IPR042106">
    <property type="entry name" value="Nuo/plastoQ_OxRdtase_6_NuoJ"/>
</dbReference>
<keyword evidence="2" id="KW-0472">Membrane</keyword>
<evidence type="ECO:0000256" key="2">
    <source>
        <dbReference type="RuleBase" id="RU004429"/>
    </source>
</evidence>
<keyword evidence="2" id="KW-1003">Cell membrane</keyword>
<dbReference type="EC" id="7.1.1.-" evidence="2"/>
<keyword evidence="2" id="KW-0874">Quinone</keyword>
<organism evidence="3 4">
    <name type="scientific">Phorcysia thermohydrogeniphila</name>
    <dbReference type="NCBI Taxonomy" id="936138"/>
    <lineage>
        <taxon>Bacteria</taxon>
        <taxon>Pseudomonadati</taxon>
        <taxon>Aquificota</taxon>
        <taxon>Aquificia</taxon>
        <taxon>Desulfurobacteriales</taxon>
        <taxon>Desulfurobacteriaceae</taxon>
        <taxon>Phorcysia</taxon>
    </lineage>
</organism>
<dbReference type="AlphaFoldDB" id="A0A4R1GLW2"/>
<dbReference type="Proteomes" id="UP000295777">
    <property type="component" value="Unassembled WGS sequence"/>
</dbReference>
<dbReference type="PANTHER" id="PTHR33269:SF17">
    <property type="entry name" value="NADH-UBIQUINONE OXIDOREDUCTASE CHAIN 6"/>
    <property type="match status" value="1"/>
</dbReference>
<keyword evidence="4" id="KW-1185">Reference proteome</keyword>
<reference evidence="3 4" key="1">
    <citation type="submission" date="2019-03" db="EMBL/GenBank/DDBJ databases">
        <title>Genomic Encyclopedia of Archaeal and Bacterial Type Strains, Phase II (KMG-II): from individual species to whole genera.</title>
        <authorList>
            <person name="Goeker M."/>
        </authorList>
    </citation>
    <scope>NUCLEOTIDE SEQUENCE [LARGE SCALE GENOMIC DNA]</scope>
    <source>
        <strain evidence="3 4">DSM 24425</strain>
    </source>
</reference>
<dbReference type="RefSeq" id="WP_132526099.1">
    <property type="nucleotide sequence ID" value="NZ_SMFV01000002.1"/>
</dbReference>
<dbReference type="EMBL" id="SMFV01000002">
    <property type="protein sequence ID" value="TCK05412.1"/>
    <property type="molecule type" value="Genomic_DNA"/>
</dbReference>
<comment type="subcellular location">
    <subcellularLocation>
        <location evidence="2">Cell membrane</location>
        <topology evidence="2">Multi-pass membrane protein</topology>
    </subcellularLocation>
</comment>
<protein>
    <recommendedName>
        <fullName evidence="2">NADH-quinone oxidoreductase subunit J</fullName>
        <ecNumber evidence="2">7.1.1.-</ecNumber>
    </recommendedName>
</protein>
<keyword evidence="2" id="KW-1133">Transmembrane helix</keyword>
<dbReference type="GO" id="GO:0048038">
    <property type="term" value="F:quinone binding"/>
    <property type="evidence" value="ECO:0007669"/>
    <property type="project" value="UniProtKB-UniRule"/>
</dbReference>